<dbReference type="SUPFAM" id="SSF117281">
    <property type="entry name" value="Kelch motif"/>
    <property type="match status" value="1"/>
</dbReference>
<sequence length="263" mass="30261">MGCTELCIYLYMFKYPFRPVARRFAFYPKALNHPRRLVPIRPHLYQPPEASSVVAHGCGIYVIGGMIARKRSSKVFFLDCRFHTWTNLPCMGLGRASTAAGVVDGKIYVFGGCKEPHSHKWVEVFDPKTHTWHALQTNRCPQASELESGVMKWRQVMGLEDLRDTLCASKLVNYGWALPSKHLDAMLPGHKLSNCGPNMLLFWDCLANWKWEIWCAEISLQRRKKACEIWATVEWSEAVTTIDRPLRHPVHHCKILYSLSFNI</sequence>
<proteinExistence type="predicted"/>
<organism evidence="2 3">
    <name type="scientific">Brassica carinata</name>
    <name type="common">Ethiopian mustard</name>
    <name type="synonym">Abyssinian cabbage</name>
    <dbReference type="NCBI Taxonomy" id="52824"/>
    <lineage>
        <taxon>Eukaryota</taxon>
        <taxon>Viridiplantae</taxon>
        <taxon>Streptophyta</taxon>
        <taxon>Embryophyta</taxon>
        <taxon>Tracheophyta</taxon>
        <taxon>Spermatophyta</taxon>
        <taxon>Magnoliopsida</taxon>
        <taxon>eudicotyledons</taxon>
        <taxon>Gunneridae</taxon>
        <taxon>Pentapetalae</taxon>
        <taxon>rosids</taxon>
        <taxon>malvids</taxon>
        <taxon>Brassicales</taxon>
        <taxon>Brassicaceae</taxon>
        <taxon>Brassiceae</taxon>
        <taxon>Brassica</taxon>
    </lineage>
</organism>
<dbReference type="InterPro" id="IPR006652">
    <property type="entry name" value="Kelch_1"/>
</dbReference>
<dbReference type="OrthoDB" id="1095846at2759"/>
<gene>
    <name evidence="2" type="ORF">Bca52824_058741</name>
</gene>
<name>A0A8X7UHK2_BRACI</name>
<keyword evidence="3" id="KW-1185">Reference proteome</keyword>
<dbReference type="PANTHER" id="PTHR24414">
    <property type="entry name" value="F-BOX/KELCH-REPEAT PROTEIN SKIP4"/>
    <property type="match status" value="1"/>
</dbReference>
<dbReference type="Gene3D" id="2.120.10.80">
    <property type="entry name" value="Kelch-type beta propeller"/>
    <property type="match status" value="1"/>
</dbReference>
<dbReference type="InterPro" id="IPR015915">
    <property type="entry name" value="Kelch-typ_b-propeller"/>
</dbReference>
<dbReference type="Proteomes" id="UP000886595">
    <property type="component" value="Unassembled WGS sequence"/>
</dbReference>
<feature type="domain" description="FKB95-like N-terminal Kelch" evidence="1">
    <location>
        <begin position="34"/>
        <end position="139"/>
    </location>
</feature>
<dbReference type="SMART" id="SM00612">
    <property type="entry name" value="Kelch"/>
    <property type="match status" value="2"/>
</dbReference>
<dbReference type="AlphaFoldDB" id="A0A8X7UHK2"/>
<evidence type="ECO:0000259" key="1">
    <source>
        <dbReference type="Pfam" id="PF25210"/>
    </source>
</evidence>
<dbReference type="Pfam" id="PF25210">
    <property type="entry name" value="Kelch_FKB95"/>
    <property type="match status" value="1"/>
</dbReference>
<dbReference type="InterPro" id="IPR057499">
    <property type="entry name" value="Kelch_FKB95"/>
</dbReference>
<reference evidence="2 3" key="1">
    <citation type="submission" date="2020-02" db="EMBL/GenBank/DDBJ databases">
        <authorList>
            <person name="Ma Q."/>
            <person name="Huang Y."/>
            <person name="Song X."/>
            <person name="Pei D."/>
        </authorList>
    </citation>
    <scope>NUCLEOTIDE SEQUENCE [LARGE SCALE GENOMIC DNA]</scope>
    <source>
        <strain evidence="2">Sxm20200214</strain>
        <tissue evidence="2">Leaf</tissue>
    </source>
</reference>
<evidence type="ECO:0000313" key="3">
    <source>
        <dbReference type="Proteomes" id="UP000886595"/>
    </source>
</evidence>
<protein>
    <recommendedName>
        <fullName evidence="1">FKB95-like N-terminal Kelch domain-containing protein</fullName>
    </recommendedName>
</protein>
<accession>A0A8X7UHK2</accession>
<comment type="caution">
    <text evidence="2">The sequence shown here is derived from an EMBL/GenBank/DDBJ whole genome shotgun (WGS) entry which is preliminary data.</text>
</comment>
<evidence type="ECO:0000313" key="2">
    <source>
        <dbReference type="EMBL" id="KAG2276186.1"/>
    </source>
</evidence>
<dbReference type="InterPro" id="IPR050354">
    <property type="entry name" value="F-box/kelch-repeat_ARATH"/>
</dbReference>
<dbReference type="EMBL" id="JAAMPC010000012">
    <property type="protein sequence ID" value="KAG2276186.1"/>
    <property type="molecule type" value="Genomic_DNA"/>
</dbReference>
<dbReference type="PANTHER" id="PTHR24414:SF197">
    <property type="entry name" value="F-BOX DOMAIN-CONTAINING PROTEIN"/>
    <property type="match status" value="1"/>
</dbReference>